<keyword evidence="5" id="KW-0378">Hydrolase</keyword>
<dbReference type="Proteomes" id="UP000753961">
    <property type="component" value="Unassembled WGS sequence"/>
</dbReference>
<dbReference type="EMBL" id="JAHVHU010000014">
    <property type="protein sequence ID" value="MBY5959395.1"/>
    <property type="molecule type" value="Genomic_DNA"/>
</dbReference>
<reference evidence="8" key="1">
    <citation type="submission" date="2021-06" db="EMBL/GenBank/DDBJ databases">
        <title>44 bacteria genomes isolated from Dapeng, Shenzhen.</title>
        <authorList>
            <person name="Zheng W."/>
            <person name="Yu S."/>
            <person name="Huang Y."/>
        </authorList>
    </citation>
    <scope>NUCLEOTIDE SEQUENCE</scope>
    <source>
        <strain evidence="8">DP5N28-2</strain>
    </source>
</reference>
<organism evidence="8 9">
    <name type="scientific">Membranihabitans marinus</name>
    <dbReference type="NCBI Taxonomy" id="1227546"/>
    <lineage>
        <taxon>Bacteria</taxon>
        <taxon>Pseudomonadati</taxon>
        <taxon>Bacteroidota</taxon>
        <taxon>Saprospiria</taxon>
        <taxon>Saprospirales</taxon>
        <taxon>Saprospiraceae</taxon>
        <taxon>Membranihabitans</taxon>
    </lineage>
</organism>
<gene>
    <name evidence="8" type="ORF">KUV50_14690</name>
</gene>
<evidence type="ECO:0000256" key="1">
    <source>
        <dbReference type="ARBA" id="ARBA00001913"/>
    </source>
</evidence>
<comment type="similarity">
    <text evidence="2">Belongs to the sulfatase family.</text>
</comment>
<dbReference type="GO" id="GO:0004423">
    <property type="term" value="F:iduronate-2-sulfatase activity"/>
    <property type="evidence" value="ECO:0007669"/>
    <property type="project" value="InterPro"/>
</dbReference>
<dbReference type="GO" id="GO:0046872">
    <property type="term" value="F:metal ion binding"/>
    <property type="evidence" value="ECO:0007669"/>
    <property type="project" value="UniProtKB-KW"/>
</dbReference>
<keyword evidence="6" id="KW-0106">Calcium</keyword>
<dbReference type="InterPro" id="IPR024607">
    <property type="entry name" value="Sulfatase_CS"/>
</dbReference>
<sequence length="478" mass="54672">MTRIVWLLCVVISMSSGCYLEQEDHRPNILMISIDDLNTFLNCMGYDVAYTPNIDRLAAQGVLFTNAHCQAPLCGPSRASVMTGLRPSTTGIYGQIKDENLLKASAATKDISLLPQYFKDHGYYTMGVGKIFHQHAPEGLFHESGGRVKGFGPKPSDGKYFKWSKKGTSTDWGAFPDKDIEMPDYLSTQWAVDRLNKDYNSPFFMAVGFLRPHVPWYVPRKWFDMYDTAQITTPPYLEYDFEDIPAIVDKIDDMPMYPSTQWAIENGEWKNIVQAYLACVSFVDFYVGEILKVLENSQYADNTIVVLWSDHGYRLGEKSTFAKHCLWDVGTRVPLIFKGPGIPQNKTIAAPAELLSIYPTLVDLCHLPPNPANEGKSFLPLFNDENLAWEYPAITTYGRGNHSVVFGNYRYIRYDDGSEELYDRQEDPNEWNNLAIDTINRDWNQITKLLQNLLPENDHSWSSYSGYEINEYFRKTSR</sequence>
<dbReference type="PROSITE" id="PS00523">
    <property type="entry name" value="SULFATASE_1"/>
    <property type="match status" value="1"/>
</dbReference>
<evidence type="ECO:0000256" key="5">
    <source>
        <dbReference type="ARBA" id="ARBA00022801"/>
    </source>
</evidence>
<dbReference type="InterPro" id="IPR000917">
    <property type="entry name" value="Sulfatase_N"/>
</dbReference>
<dbReference type="GO" id="GO:0005737">
    <property type="term" value="C:cytoplasm"/>
    <property type="evidence" value="ECO:0007669"/>
    <property type="project" value="TreeGrafter"/>
</dbReference>
<dbReference type="Gene3D" id="3.40.720.10">
    <property type="entry name" value="Alkaline Phosphatase, subunit A"/>
    <property type="match status" value="1"/>
</dbReference>
<dbReference type="InterPro" id="IPR035874">
    <property type="entry name" value="IDS"/>
</dbReference>
<dbReference type="CDD" id="cd16030">
    <property type="entry name" value="iduronate-2-sulfatase"/>
    <property type="match status" value="1"/>
</dbReference>
<dbReference type="PANTHER" id="PTHR45953:SF1">
    <property type="entry name" value="IDURONATE 2-SULFATASE"/>
    <property type="match status" value="1"/>
</dbReference>
<dbReference type="PROSITE" id="PS51257">
    <property type="entry name" value="PROKAR_LIPOPROTEIN"/>
    <property type="match status" value="1"/>
</dbReference>
<evidence type="ECO:0000256" key="6">
    <source>
        <dbReference type="ARBA" id="ARBA00022837"/>
    </source>
</evidence>
<protein>
    <submittedName>
        <fullName evidence="8">Sulfatase</fullName>
    </submittedName>
</protein>
<feature type="domain" description="Sulfatase N-terminal" evidence="7">
    <location>
        <begin position="27"/>
        <end position="365"/>
    </location>
</feature>
<dbReference type="InterPro" id="IPR017850">
    <property type="entry name" value="Alkaline_phosphatase_core_sf"/>
</dbReference>
<keyword evidence="9" id="KW-1185">Reference proteome</keyword>
<comment type="cofactor">
    <cofactor evidence="1">
        <name>Ca(2+)</name>
        <dbReference type="ChEBI" id="CHEBI:29108"/>
    </cofactor>
</comment>
<evidence type="ECO:0000259" key="7">
    <source>
        <dbReference type="Pfam" id="PF00884"/>
    </source>
</evidence>
<evidence type="ECO:0000256" key="2">
    <source>
        <dbReference type="ARBA" id="ARBA00008779"/>
    </source>
</evidence>
<evidence type="ECO:0000313" key="8">
    <source>
        <dbReference type="EMBL" id="MBY5959395.1"/>
    </source>
</evidence>
<dbReference type="PANTHER" id="PTHR45953">
    <property type="entry name" value="IDURONATE 2-SULFATASE"/>
    <property type="match status" value="1"/>
</dbReference>
<evidence type="ECO:0000313" key="9">
    <source>
        <dbReference type="Proteomes" id="UP000753961"/>
    </source>
</evidence>
<dbReference type="Pfam" id="PF00884">
    <property type="entry name" value="Sulfatase"/>
    <property type="match status" value="1"/>
</dbReference>
<dbReference type="SUPFAM" id="SSF53649">
    <property type="entry name" value="Alkaline phosphatase-like"/>
    <property type="match status" value="1"/>
</dbReference>
<accession>A0A953HW93</accession>
<proteinExistence type="inferred from homology"/>
<keyword evidence="4" id="KW-0732">Signal</keyword>
<evidence type="ECO:0000256" key="3">
    <source>
        <dbReference type="ARBA" id="ARBA00022723"/>
    </source>
</evidence>
<evidence type="ECO:0000256" key="4">
    <source>
        <dbReference type="ARBA" id="ARBA00022729"/>
    </source>
</evidence>
<name>A0A953HW93_9BACT</name>
<keyword evidence="3" id="KW-0479">Metal-binding</keyword>
<dbReference type="RefSeq" id="WP_222580933.1">
    <property type="nucleotide sequence ID" value="NZ_JAHVHU010000014.1"/>
</dbReference>
<dbReference type="AlphaFoldDB" id="A0A953HW93"/>
<dbReference type="PROSITE" id="PS00149">
    <property type="entry name" value="SULFATASE_2"/>
    <property type="match status" value="1"/>
</dbReference>
<comment type="caution">
    <text evidence="8">The sequence shown here is derived from an EMBL/GenBank/DDBJ whole genome shotgun (WGS) entry which is preliminary data.</text>
</comment>